<evidence type="ECO:0000313" key="3">
    <source>
        <dbReference type="EMBL" id="KCZ73209.1"/>
    </source>
</evidence>
<evidence type="ECO:0000259" key="2">
    <source>
        <dbReference type="Pfam" id="PF01558"/>
    </source>
</evidence>
<dbReference type="EC" id="1.2.7.3" evidence="3"/>
<dbReference type="EMBL" id="JMIY01000001">
    <property type="protein sequence ID" value="KCZ73209.1"/>
    <property type="molecule type" value="Genomic_DNA"/>
</dbReference>
<keyword evidence="4" id="KW-1185">Reference proteome</keyword>
<proteinExistence type="predicted"/>
<dbReference type="GO" id="GO:0047553">
    <property type="term" value="F:2-oxoglutarate synthase activity"/>
    <property type="evidence" value="ECO:0007669"/>
    <property type="project" value="UniProtKB-EC"/>
</dbReference>
<dbReference type="OrthoDB" id="18183at2157"/>
<dbReference type="Proteomes" id="UP000027153">
    <property type="component" value="Unassembled WGS sequence"/>
</dbReference>
<comment type="caution">
    <text evidence="3">The sequence shown here is derived from an EMBL/GenBank/DDBJ whole genome shotgun (WGS) entry which is preliminary data.</text>
</comment>
<dbReference type="PANTHER" id="PTHR42730:SF1">
    <property type="entry name" value="2-OXOGLUTARATE SYNTHASE SUBUNIT KORC"/>
    <property type="match status" value="1"/>
</dbReference>
<sequence>MRFNISLSGSGGQGLILAGVLLAQAAVKDGKNVTLTSSYGPEARGGASRSNLVIDDEPIDFPMPGRLDVLLTMNQESCDTYLPELKDEGMLIVDSSQVIHRPPMRHYSVPFTTIATQIGAAVTANVVALGTIIELIDIIKPSCLEKALAERIREDLLPINIKAMKNGLSMGRKLKKNIDKYYTC</sequence>
<evidence type="ECO:0000256" key="1">
    <source>
        <dbReference type="ARBA" id="ARBA00023002"/>
    </source>
</evidence>
<accession>A0A062VBX5</accession>
<protein>
    <submittedName>
        <fullName evidence="3">2-oxoacid:ferredoxin oxidoreductase, gamma subunit</fullName>
        <ecNumber evidence="3">1.2.7.3</ecNumber>
    </submittedName>
</protein>
<reference evidence="3 4" key="1">
    <citation type="journal article" date="2013" name="Nature">
        <title>Anaerobic oxidation of methane coupled to nitrate reduction in a novel archaeal lineage.</title>
        <authorList>
            <person name="Haroon M.F."/>
            <person name="Hu S."/>
            <person name="Shi Y."/>
            <person name="Imelfort M."/>
            <person name="Keller J."/>
            <person name="Hugenholtz P."/>
            <person name="Yuan Z."/>
            <person name="Tyson G.W."/>
        </authorList>
    </citation>
    <scope>NUCLEOTIDE SEQUENCE [LARGE SCALE GENOMIC DNA]</scope>
    <source>
        <strain evidence="3 4">ANME-2d</strain>
    </source>
</reference>
<dbReference type="Pfam" id="PF01558">
    <property type="entry name" value="POR"/>
    <property type="match status" value="1"/>
</dbReference>
<keyword evidence="1 3" id="KW-0560">Oxidoreductase</keyword>
<dbReference type="PATRIC" id="fig|1392998.3.peg.631"/>
<dbReference type="InterPro" id="IPR002869">
    <property type="entry name" value="Pyrv_flavodox_OxRed_cen"/>
</dbReference>
<gene>
    <name evidence="3" type="ORF">ANME2D_00269</name>
</gene>
<dbReference type="AlphaFoldDB" id="A0A062VBX5"/>
<dbReference type="Gene3D" id="3.40.920.10">
    <property type="entry name" value="Pyruvate-ferredoxin oxidoreductase, PFOR, domain III"/>
    <property type="match status" value="1"/>
</dbReference>
<dbReference type="RefSeq" id="WP_048088458.1">
    <property type="nucleotide sequence ID" value="NZ_JMIY01000001.1"/>
</dbReference>
<feature type="domain" description="Pyruvate/ketoisovalerate oxidoreductase catalytic" evidence="2">
    <location>
        <begin position="11"/>
        <end position="168"/>
    </location>
</feature>
<dbReference type="SUPFAM" id="SSF53323">
    <property type="entry name" value="Pyruvate-ferredoxin oxidoreductase, PFOR, domain III"/>
    <property type="match status" value="1"/>
</dbReference>
<name>A0A062VBX5_9EURY</name>
<dbReference type="InterPro" id="IPR052554">
    <property type="entry name" value="2-oxoglutarate_synth_KorC"/>
</dbReference>
<evidence type="ECO:0000313" key="4">
    <source>
        <dbReference type="Proteomes" id="UP000027153"/>
    </source>
</evidence>
<dbReference type="PANTHER" id="PTHR42730">
    <property type="entry name" value="2-OXOGLUTARATE SYNTHASE SUBUNIT KORC"/>
    <property type="match status" value="1"/>
</dbReference>
<organism evidence="3 4">
    <name type="scientific">Candidatus Methanoperedens nitratireducens</name>
    <dbReference type="NCBI Taxonomy" id="1392998"/>
    <lineage>
        <taxon>Archaea</taxon>
        <taxon>Methanobacteriati</taxon>
        <taxon>Methanobacteriota</taxon>
        <taxon>Stenosarchaea group</taxon>
        <taxon>Methanomicrobia</taxon>
        <taxon>Methanosarcinales</taxon>
        <taxon>ANME-2 cluster</taxon>
        <taxon>Candidatus Methanoperedentaceae</taxon>
        <taxon>Candidatus Methanoperedens</taxon>
    </lineage>
</organism>
<dbReference type="InterPro" id="IPR019752">
    <property type="entry name" value="Pyrv/ketoisovalerate_OxRed_cat"/>
</dbReference>